<dbReference type="Proteomes" id="UP000652176">
    <property type="component" value="Unassembled WGS sequence"/>
</dbReference>
<gene>
    <name evidence="2" type="ORF">IE877_15215</name>
</gene>
<sequence length="86" mass="9595">MMDVTVIKSGDGNPVRRGAYVLDISERKAAEAALREQTDALQRFNRAMVGREIDMIALKQQINDLSRQLSQGSAYPLAFLDADARR</sequence>
<protein>
    <recommendedName>
        <fullName evidence="1">PAC domain-containing protein</fullName>
    </recommendedName>
</protein>
<organism evidence="2 3">
    <name type="scientific">Methylomonas albis</name>
    <dbReference type="NCBI Taxonomy" id="1854563"/>
    <lineage>
        <taxon>Bacteria</taxon>
        <taxon>Pseudomonadati</taxon>
        <taxon>Pseudomonadota</taxon>
        <taxon>Gammaproteobacteria</taxon>
        <taxon>Methylococcales</taxon>
        <taxon>Methylococcaceae</taxon>
        <taxon>Methylomonas</taxon>
    </lineage>
</organism>
<reference evidence="2 3" key="1">
    <citation type="submission" date="2020-09" db="EMBL/GenBank/DDBJ databases">
        <title>Methylomonas albis sp. nov. and Methylomonas fluvii sp. nov.: Two cold-adapted methanotrophs from the River Elbe and an amended description of Methylovulum psychrotolerans strain Eb1.</title>
        <authorList>
            <person name="Bussmann I.K."/>
            <person name="Klings K.-W."/>
            <person name="Warnstedt J."/>
            <person name="Hoppert M."/>
            <person name="Saborowski A."/>
            <person name="Horn F."/>
            <person name="Liebner S."/>
        </authorList>
    </citation>
    <scope>NUCLEOTIDE SEQUENCE [LARGE SCALE GENOMIC DNA]</scope>
    <source>
        <strain evidence="2 3">EbA</strain>
    </source>
</reference>
<name>A0ABR9D279_9GAMM</name>
<accession>A0ABR9D279</accession>
<dbReference type="PROSITE" id="PS50113">
    <property type="entry name" value="PAC"/>
    <property type="match status" value="1"/>
</dbReference>
<dbReference type="EMBL" id="JACXSS010000001">
    <property type="protein sequence ID" value="MBD9357211.1"/>
    <property type="molecule type" value="Genomic_DNA"/>
</dbReference>
<feature type="domain" description="PAC" evidence="1">
    <location>
        <begin position="1"/>
        <end position="36"/>
    </location>
</feature>
<evidence type="ECO:0000259" key="1">
    <source>
        <dbReference type="PROSITE" id="PS50113"/>
    </source>
</evidence>
<evidence type="ECO:0000313" key="3">
    <source>
        <dbReference type="Proteomes" id="UP000652176"/>
    </source>
</evidence>
<evidence type="ECO:0000313" key="2">
    <source>
        <dbReference type="EMBL" id="MBD9357211.1"/>
    </source>
</evidence>
<proteinExistence type="predicted"/>
<dbReference type="RefSeq" id="WP_192375499.1">
    <property type="nucleotide sequence ID" value="NZ_CAJHIV010000001.1"/>
</dbReference>
<comment type="caution">
    <text evidence="2">The sequence shown here is derived from an EMBL/GenBank/DDBJ whole genome shotgun (WGS) entry which is preliminary data.</text>
</comment>
<dbReference type="InterPro" id="IPR000700">
    <property type="entry name" value="PAS-assoc_C"/>
</dbReference>
<keyword evidence="3" id="KW-1185">Reference proteome</keyword>